<dbReference type="EMBL" id="DS469532">
    <property type="protein sequence ID" value="EDO45796.1"/>
    <property type="molecule type" value="Genomic_DNA"/>
</dbReference>
<dbReference type="InterPro" id="IPR036886">
    <property type="entry name" value="Villin_headpiece_dom_sf"/>
</dbReference>
<dbReference type="InterPro" id="IPR036180">
    <property type="entry name" value="Gelsolin-like_dom_sf"/>
</dbReference>
<evidence type="ECO:0000313" key="6">
    <source>
        <dbReference type="EMBL" id="EDO45796.1"/>
    </source>
</evidence>
<feature type="domain" description="HP" evidence="5">
    <location>
        <begin position="843"/>
        <end position="906"/>
    </location>
</feature>
<gene>
    <name evidence="6" type="ORF">NEMVEDRAFT_v1g181209</name>
</gene>
<dbReference type="SMART" id="SM00262">
    <property type="entry name" value="GEL"/>
    <property type="match status" value="4"/>
</dbReference>
<evidence type="ECO:0000256" key="2">
    <source>
        <dbReference type="ARBA" id="ARBA00022467"/>
    </source>
</evidence>
<dbReference type="Pfam" id="PF02209">
    <property type="entry name" value="VHP"/>
    <property type="match status" value="1"/>
</dbReference>
<dbReference type="SUPFAM" id="SSF47050">
    <property type="entry name" value="VHP, Villin headpiece domain"/>
    <property type="match status" value="1"/>
</dbReference>
<dbReference type="GO" id="GO:0051015">
    <property type="term" value="F:actin filament binding"/>
    <property type="evidence" value="ECO:0000318"/>
    <property type="project" value="GO_Central"/>
</dbReference>
<dbReference type="GO" id="GO:0015629">
    <property type="term" value="C:actin cytoskeleton"/>
    <property type="evidence" value="ECO:0000318"/>
    <property type="project" value="GO_Central"/>
</dbReference>
<dbReference type="GO" id="GO:0005546">
    <property type="term" value="F:phosphatidylinositol-4,5-bisphosphate binding"/>
    <property type="evidence" value="ECO:0000318"/>
    <property type="project" value="GO_Central"/>
</dbReference>
<evidence type="ECO:0000256" key="1">
    <source>
        <dbReference type="ARBA" id="ARBA00008418"/>
    </source>
</evidence>
<dbReference type="Gene3D" id="1.10.950.10">
    <property type="entry name" value="Villin headpiece domain"/>
    <property type="match status" value="1"/>
</dbReference>
<dbReference type="GO" id="GO:0005737">
    <property type="term" value="C:cytoplasm"/>
    <property type="evidence" value="ECO:0000318"/>
    <property type="project" value="GO_Central"/>
</dbReference>
<dbReference type="SUPFAM" id="SSF82754">
    <property type="entry name" value="C-terminal, gelsolin-like domain of Sec23/24"/>
    <property type="match status" value="1"/>
</dbReference>
<dbReference type="Gene3D" id="3.40.20.10">
    <property type="entry name" value="Severin"/>
    <property type="match status" value="5"/>
</dbReference>
<feature type="region of interest" description="Disordered" evidence="4">
    <location>
        <begin position="13"/>
        <end position="48"/>
    </location>
</feature>
<dbReference type="InterPro" id="IPR003128">
    <property type="entry name" value="Villin_headpiece"/>
</dbReference>
<dbReference type="STRING" id="45351.A7RRP5"/>
<evidence type="ECO:0000313" key="7">
    <source>
        <dbReference type="Proteomes" id="UP000001593"/>
    </source>
</evidence>
<dbReference type="PROSITE" id="PS51089">
    <property type="entry name" value="HP"/>
    <property type="match status" value="1"/>
</dbReference>
<dbReference type="PANTHER" id="PTHR11977">
    <property type="entry name" value="VILLIN"/>
    <property type="match status" value="1"/>
</dbReference>
<dbReference type="eggNOG" id="KOG0445">
    <property type="taxonomic scope" value="Eukaryota"/>
</dbReference>
<dbReference type="HOGENOM" id="CLU_001547_2_0_1"/>
<accession>A7RRP5</accession>
<dbReference type="SMART" id="SM00153">
    <property type="entry name" value="VHP"/>
    <property type="match status" value="1"/>
</dbReference>
<dbReference type="PhylomeDB" id="A7RRP5"/>
<evidence type="ECO:0000259" key="5">
    <source>
        <dbReference type="PROSITE" id="PS51089"/>
    </source>
</evidence>
<dbReference type="GO" id="GO:0051014">
    <property type="term" value="P:actin filament severing"/>
    <property type="evidence" value="ECO:0000318"/>
    <property type="project" value="GO_Central"/>
</dbReference>
<dbReference type="AlphaFoldDB" id="A7RRP5"/>
<dbReference type="GO" id="GO:0051016">
    <property type="term" value="P:barbed-end actin filament capping"/>
    <property type="evidence" value="ECO:0000318"/>
    <property type="project" value="GO_Central"/>
</dbReference>
<organism evidence="6 7">
    <name type="scientific">Nematostella vectensis</name>
    <name type="common">Starlet sea anemone</name>
    <dbReference type="NCBI Taxonomy" id="45351"/>
    <lineage>
        <taxon>Eukaryota</taxon>
        <taxon>Metazoa</taxon>
        <taxon>Cnidaria</taxon>
        <taxon>Anthozoa</taxon>
        <taxon>Hexacorallia</taxon>
        <taxon>Actiniaria</taxon>
        <taxon>Edwardsiidae</taxon>
        <taxon>Nematostella</taxon>
    </lineage>
</organism>
<keyword evidence="2" id="KW-0117">Actin capping</keyword>
<dbReference type="InterPro" id="IPR007122">
    <property type="entry name" value="Villin/Gelsolin"/>
</dbReference>
<sequence length="906" mass="102695">MFHVTSYLKSKAEDKLHLKPKRRHASKANPVKNLRERTDVRTETEVTKTSPRVEKKAVTSEHPVIRRKKKKYKDPDNLYFAASALAGLASTEDFTKISLRKTGGPEKAKELDSYRGTKPLMLLHIKGRRNIQTRLIEPCQKSFNSGDCYVLVTKDELFAWVGKHANAIERAKVTEIASRIFTKRELDCKARDIVFVEEKSQDEDNLRGAKKFWKLLNGDPEAEIKEASSLPTDEDYEKGVTRTNMIYKVHWTDPPSLVPVETHCGRLPQISLLDTKEVLVFDFGSELYVWNGQQSLSGQRKTVFALGKQLYESSFKGHGPYDPIYPYGKGREVTQDNKTADTRPAWTLLARLHEKAETILFREKFLDWPDPTKIIKMKGHPSSGEVIKPLIVVELKPCDPKALASTPEPFKGQVLEGVNVGRGIGVPTVWTGDFYKEGNLCNTVGVTVWHINEYRHYELPNENHGHFHSGEGYVIRWAYFVMTDRIATDRKSRCRSTVAGRVRTAYFFWQGNDCTVNEKGAAAVMAVELDEERGPQIRVTQGKEPPCFLNLFKGGMIVHSGKYSDVSDNHTSTVRLYVVRNDEPGEGCLVQVRLSGLSLRSRGCFVLLMCRDGKVFVWYGAKALDDTKKNALVAAKNIQAKKPMECNVENTTVITLQEVQEGEEPEEFLKALGGKKYYCSLLNDPSPHQFTPRLYELSSATGKFMANEVLCPSRLEGKVCQFPFLQDDMYSAKQPGLFLLDNHYEVCIWEGWIPEDDIDSLTGSGKQRWDNDRKLAMETALKYAEEVGKRVSHRVFVVYAGLEPMSFKAAFPHWTDRASVISIQKQSGKQPGAKEPVTELLQTFTKDSYTLSELQEQPPPQGVDPAKLETYLSNSDFQEVFKMGKEDFTKLPGWKQQNLKKAVKLF</sequence>
<dbReference type="Proteomes" id="UP000001593">
    <property type="component" value="Unassembled WGS sequence"/>
</dbReference>
<dbReference type="Pfam" id="PF00626">
    <property type="entry name" value="Gelsolin"/>
    <property type="match status" value="1"/>
</dbReference>
<evidence type="ECO:0000256" key="3">
    <source>
        <dbReference type="ARBA" id="ARBA00023203"/>
    </source>
</evidence>
<keyword evidence="3" id="KW-0009">Actin-binding</keyword>
<dbReference type="SUPFAM" id="SSF55753">
    <property type="entry name" value="Actin depolymerizing proteins"/>
    <property type="match status" value="4"/>
</dbReference>
<dbReference type="CDD" id="cd11293">
    <property type="entry name" value="gelsolin_S4_like"/>
    <property type="match status" value="1"/>
</dbReference>
<dbReference type="OMA" id="HFPHERI"/>
<evidence type="ECO:0000256" key="4">
    <source>
        <dbReference type="SAM" id="MobiDB-lite"/>
    </source>
</evidence>
<dbReference type="InterPro" id="IPR029006">
    <property type="entry name" value="ADF-H/Gelsolin-like_dom_sf"/>
</dbReference>
<dbReference type="InParanoid" id="A7RRP5"/>
<protein>
    <recommendedName>
        <fullName evidence="5">HP domain-containing protein</fullName>
    </recommendedName>
</protein>
<dbReference type="InterPro" id="IPR007123">
    <property type="entry name" value="Gelsolin-like_dom"/>
</dbReference>
<feature type="compositionally biased region" description="Basic and acidic residues" evidence="4">
    <location>
        <begin position="33"/>
        <end position="48"/>
    </location>
</feature>
<name>A7RRP5_NEMVE</name>
<comment type="similarity">
    <text evidence="1">Belongs to the villin/gelsolin family.</text>
</comment>
<reference evidence="6 7" key="1">
    <citation type="journal article" date="2007" name="Science">
        <title>Sea anemone genome reveals ancestral eumetazoan gene repertoire and genomic organization.</title>
        <authorList>
            <person name="Putnam N.H."/>
            <person name="Srivastava M."/>
            <person name="Hellsten U."/>
            <person name="Dirks B."/>
            <person name="Chapman J."/>
            <person name="Salamov A."/>
            <person name="Terry A."/>
            <person name="Shapiro H."/>
            <person name="Lindquist E."/>
            <person name="Kapitonov V.V."/>
            <person name="Jurka J."/>
            <person name="Genikhovich G."/>
            <person name="Grigoriev I.V."/>
            <person name="Lucas S.M."/>
            <person name="Steele R.E."/>
            <person name="Finnerty J.R."/>
            <person name="Technau U."/>
            <person name="Martindale M.Q."/>
            <person name="Rokhsar D.S."/>
        </authorList>
    </citation>
    <scope>NUCLEOTIDE SEQUENCE [LARGE SCALE GENOMIC DNA]</scope>
    <source>
        <strain evidence="7">CH2 X CH6</strain>
    </source>
</reference>
<keyword evidence="7" id="KW-1185">Reference proteome</keyword>
<proteinExistence type="inferred from homology"/>
<dbReference type="PANTHER" id="PTHR11977:SF45">
    <property type="entry name" value="SUPERVILLIN"/>
    <property type="match status" value="1"/>
</dbReference>
<dbReference type="GO" id="GO:0008154">
    <property type="term" value="P:actin polymerization or depolymerization"/>
    <property type="evidence" value="ECO:0000318"/>
    <property type="project" value="GO_Central"/>
</dbReference>